<dbReference type="PROSITE" id="PS51707">
    <property type="entry name" value="CYTH"/>
    <property type="match status" value="1"/>
</dbReference>
<dbReference type="GO" id="GO:0050355">
    <property type="term" value="F:inorganic triphosphate phosphatase activity"/>
    <property type="evidence" value="ECO:0007669"/>
    <property type="project" value="InterPro"/>
</dbReference>
<dbReference type="InterPro" id="IPR039013">
    <property type="entry name" value="YgiF"/>
</dbReference>
<evidence type="ECO:0000313" key="3">
    <source>
        <dbReference type="Proteomes" id="UP001164472"/>
    </source>
</evidence>
<dbReference type="Proteomes" id="UP001164472">
    <property type="component" value="Chromosome"/>
</dbReference>
<accession>A0A9E8HJF2</accession>
<dbReference type="RefSeq" id="WP_251812698.1">
    <property type="nucleotide sequence ID" value="NZ_CP101527.1"/>
</dbReference>
<keyword evidence="3" id="KW-1185">Reference proteome</keyword>
<dbReference type="PANTHER" id="PTHR39569:SF1">
    <property type="entry name" value="INORGANIC TRIPHOSPHATASE"/>
    <property type="match status" value="1"/>
</dbReference>
<name>A0A9E8HJF2_9ALTE</name>
<dbReference type="GO" id="GO:0046872">
    <property type="term" value="F:metal ion binding"/>
    <property type="evidence" value="ECO:0007669"/>
    <property type="project" value="TreeGrafter"/>
</dbReference>
<protein>
    <submittedName>
        <fullName evidence="2">CYTH domain-containing protein</fullName>
    </submittedName>
</protein>
<dbReference type="SUPFAM" id="SSF55154">
    <property type="entry name" value="CYTH-like phosphatases"/>
    <property type="match status" value="1"/>
</dbReference>
<proteinExistence type="predicted"/>
<dbReference type="Gene3D" id="2.40.320.10">
    <property type="entry name" value="Hypothetical Protein Pfu-838710-001"/>
    <property type="match status" value="1"/>
</dbReference>
<sequence length="323" mass="35460">MSKEIELKMIASPVSVKSGLPELLKKLDVKKVKETWLVNKYFDTHDLLLNKACIALRIREKGGRFIQTLKTKGDTVGGLSQRGEWEWGLSGCKLDVTCLHEGGWPEGIPVAELAEVFETNFKRTSAVVELKGGRAELAVDDGYILAGGVKSPLSEVEIELIDGDAGVLFEVAEIVAHAMSVMVADVSKAEKGYRLVSGGEMKAFSYPLGCVSDSKSVIKELVSRNLSHWLFLVDQFEVRHARLSILELVGVLTTLREVVGIYRSIDGLNDFSYFELFDLEINALGALLDEVVANDCLCDVGRLLSSGRAGVLSVELSRWLRTL</sequence>
<dbReference type="InterPro" id="IPR023577">
    <property type="entry name" value="CYTH_domain"/>
</dbReference>
<gene>
    <name evidence="2" type="ORF">NNL22_02330</name>
</gene>
<dbReference type="PANTHER" id="PTHR39569">
    <property type="entry name" value="INORGANIC TRIPHOSPHATASE"/>
    <property type="match status" value="1"/>
</dbReference>
<dbReference type="KEGG" id="asem:NNL22_02330"/>
<evidence type="ECO:0000313" key="2">
    <source>
        <dbReference type="EMBL" id="UZW75460.1"/>
    </source>
</evidence>
<dbReference type="EMBL" id="CP101527">
    <property type="protein sequence ID" value="UZW75460.1"/>
    <property type="molecule type" value="Genomic_DNA"/>
</dbReference>
<reference evidence="2" key="1">
    <citation type="submission" date="2022-07" db="EMBL/GenBank/DDBJ databases">
        <title>Alkalimarinus sp. nov., isolated from gut of a Alitta virens.</title>
        <authorList>
            <person name="Yang A.I."/>
            <person name="Shin N.-R."/>
        </authorList>
    </citation>
    <scope>NUCLEOTIDE SEQUENCE</scope>
    <source>
        <strain evidence="2">FA028</strain>
    </source>
</reference>
<dbReference type="SMART" id="SM01118">
    <property type="entry name" value="CYTH"/>
    <property type="match status" value="1"/>
</dbReference>
<feature type="domain" description="CYTH" evidence="1">
    <location>
        <begin position="2"/>
        <end position="199"/>
    </location>
</feature>
<dbReference type="Pfam" id="PF01928">
    <property type="entry name" value="CYTH"/>
    <property type="match status" value="1"/>
</dbReference>
<dbReference type="CDD" id="cd07756">
    <property type="entry name" value="CYTH-like_Pase_CHAD"/>
    <property type="match status" value="1"/>
</dbReference>
<evidence type="ECO:0000259" key="1">
    <source>
        <dbReference type="PROSITE" id="PS51707"/>
    </source>
</evidence>
<organism evidence="2 3">
    <name type="scientific">Alkalimarinus sediminis</name>
    <dbReference type="NCBI Taxonomy" id="1632866"/>
    <lineage>
        <taxon>Bacteria</taxon>
        <taxon>Pseudomonadati</taxon>
        <taxon>Pseudomonadota</taxon>
        <taxon>Gammaproteobacteria</taxon>
        <taxon>Alteromonadales</taxon>
        <taxon>Alteromonadaceae</taxon>
        <taxon>Alkalimarinus</taxon>
    </lineage>
</organism>
<dbReference type="InterPro" id="IPR033469">
    <property type="entry name" value="CYTH-like_dom_sf"/>
</dbReference>
<dbReference type="AlphaFoldDB" id="A0A9E8HJF2"/>